<feature type="compositionally biased region" description="Basic and acidic residues" evidence="1">
    <location>
        <begin position="164"/>
        <end position="187"/>
    </location>
</feature>
<dbReference type="EMBL" id="LT594498">
    <property type="protein sequence ID" value="SBT71891.1"/>
    <property type="molecule type" value="Genomic_DNA"/>
</dbReference>
<accession>A0A1C3KE61</accession>
<gene>
    <name evidence="2" type="primary">PmlGA01_100037200</name>
    <name evidence="2" type="ORF">PMLGA01_100037200</name>
</gene>
<evidence type="ECO:0000313" key="3">
    <source>
        <dbReference type="Proteomes" id="UP000219799"/>
    </source>
</evidence>
<feature type="compositionally biased region" description="Polar residues" evidence="1">
    <location>
        <begin position="44"/>
        <end position="53"/>
    </location>
</feature>
<dbReference type="InterPro" id="IPR010784">
    <property type="entry name" value="Merozoite_SPAM"/>
</dbReference>
<feature type="compositionally biased region" description="Polar residues" evidence="1">
    <location>
        <begin position="68"/>
        <end position="84"/>
    </location>
</feature>
<evidence type="ECO:0000256" key="1">
    <source>
        <dbReference type="SAM" id="MobiDB-lite"/>
    </source>
</evidence>
<dbReference type="AlphaFoldDB" id="A0A1C3KE61"/>
<feature type="compositionally biased region" description="Acidic residues" evidence="1">
    <location>
        <begin position="133"/>
        <end position="143"/>
    </location>
</feature>
<feature type="compositionally biased region" description="Acidic residues" evidence="1">
    <location>
        <begin position="151"/>
        <end position="163"/>
    </location>
</feature>
<feature type="region of interest" description="Disordered" evidence="1">
    <location>
        <begin position="38"/>
        <end position="188"/>
    </location>
</feature>
<proteinExistence type="predicted"/>
<dbReference type="Proteomes" id="UP000219799">
    <property type="component" value="Chromosome 10"/>
</dbReference>
<name>A0A1C3KE61_PLAMA</name>
<dbReference type="Pfam" id="PF07133">
    <property type="entry name" value="Merozoite_SPAM"/>
    <property type="match status" value="1"/>
</dbReference>
<organism evidence="2 3">
    <name type="scientific">Plasmodium malariae</name>
    <dbReference type="NCBI Taxonomy" id="5858"/>
    <lineage>
        <taxon>Eukaryota</taxon>
        <taxon>Sar</taxon>
        <taxon>Alveolata</taxon>
        <taxon>Apicomplexa</taxon>
        <taxon>Aconoidasida</taxon>
        <taxon>Haemosporida</taxon>
        <taxon>Plasmodiidae</taxon>
        <taxon>Plasmodium</taxon>
        <taxon>Plasmodium (Plasmodium)</taxon>
    </lineage>
</organism>
<dbReference type="VEuPathDB" id="PlasmoDB:PmUG01_10046600"/>
<feature type="region of interest" description="Disordered" evidence="1">
    <location>
        <begin position="1"/>
        <end position="25"/>
    </location>
</feature>
<feature type="compositionally biased region" description="Polar residues" evidence="1">
    <location>
        <begin position="91"/>
        <end position="110"/>
    </location>
</feature>
<protein>
    <submittedName>
        <fullName evidence="2">Merozoite surface protein (SPAM), putative</fullName>
    </submittedName>
</protein>
<reference evidence="2 3" key="1">
    <citation type="submission" date="2016-06" db="EMBL/GenBank/DDBJ databases">
        <authorList>
            <consortium name="Pathogen Informatics"/>
        </authorList>
    </citation>
    <scope>NUCLEOTIDE SEQUENCE [LARGE SCALE GENOMIC DNA]</scope>
    <source>
        <strain evidence="2">PmlGA01</strain>
    </source>
</reference>
<keyword evidence="2" id="KW-0477">Merozoite</keyword>
<evidence type="ECO:0000313" key="2">
    <source>
        <dbReference type="EMBL" id="SBT71891.1"/>
    </source>
</evidence>
<sequence>MKCKNESKTSDSHVRESTDHHKDEECCHVIDEFIDCDDFDTTNDKQSISGGTQTRHEVTDANQRQEENTSSGDRTTIPQNTGQIRNEGESTRTIVPSPNVTTSDGQNNPYLQEVKEELTENDEDETVVKELEEVTEVEEQSETEAEKVLEETEEEEEEDELKEVEEKQQHKAGKSKDESNPSADDTKSYTPYIEEYKYVHKTKKAANLFVKSMLRSFSGDINVADILNGLENDMNNLFYQFVNN</sequence>
<feature type="compositionally biased region" description="Basic and acidic residues" evidence="1">
    <location>
        <begin position="54"/>
        <end position="67"/>
    </location>
</feature>